<name>A0A292YL28_9BACL</name>
<reference evidence="2" key="1">
    <citation type="submission" date="2017-07" db="EMBL/GenBank/DDBJ databases">
        <title>Draft genome sequence of Effusibacillus lacus strain skLN1.</title>
        <authorList>
            <person name="Watanabe M."/>
            <person name="Kojima H."/>
            <person name="Fukui M."/>
        </authorList>
    </citation>
    <scope>NUCLEOTIDE SEQUENCE [LARGE SCALE GENOMIC DNA]</scope>
    <source>
        <strain evidence="2">skLN1</strain>
    </source>
</reference>
<evidence type="ECO:0000313" key="2">
    <source>
        <dbReference type="Proteomes" id="UP000217785"/>
    </source>
</evidence>
<proteinExistence type="predicted"/>
<dbReference type="EMBL" id="BDUF01000033">
    <property type="protein sequence ID" value="GAX89876.1"/>
    <property type="molecule type" value="Genomic_DNA"/>
</dbReference>
<sequence length="49" mass="5895">MRPTALLRHIIQLEMPEAELQGAWKQWVRETSDEMDLWFGGYAEFLRIM</sequence>
<comment type="caution">
    <text evidence="1">The sequence shown here is derived from an EMBL/GenBank/DDBJ whole genome shotgun (WGS) entry which is preliminary data.</text>
</comment>
<organism evidence="1 2">
    <name type="scientific">Effusibacillus lacus</name>
    <dbReference type="NCBI Taxonomy" id="1348429"/>
    <lineage>
        <taxon>Bacteria</taxon>
        <taxon>Bacillati</taxon>
        <taxon>Bacillota</taxon>
        <taxon>Bacilli</taxon>
        <taxon>Bacillales</taxon>
        <taxon>Alicyclobacillaceae</taxon>
        <taxon>Effusibacillus</taxon>
    </lineage>
</organism>
<evidence type="ECO:0000313" key="1">
    <source>
        <dbReference type="EMBL" id="GAX89876.1"/>
    </source>
</evidence>
<dbReference type="AlphaFoldDB" id="A0A292YL28"/>
<keyword evidence="2" id="KW-1185">Reference proteome</keyword>
<protein>
    <submittedName>
        <fullName evidence="1">Uncharacterized protein</fullName>
    </submittedName>
</protein>
<gene>
    <name evidence="1" type="ORF">EFBL_1501</name>
</gene>
<accession>A0A292YL28</accession>
<dbReference type="Proteomes" id="UP000217785">
    <property type="component" value="Unassembled WGS sequence"/>
</dbReference>